<reference evidence="1 2" key="1">
    <citation type="submission" date="2015-10" db="EMBL/GenBank/DDBJ databases">
        <title>Genome analyses suggest a sexual origin of heterokaryosis in a supposedly ancient asexual fungus.</title>
        <authorList>
            <person name="Ropars J."/>
            <person name="Sedzielewska K."/>
            <person name="Noel J."/>
            <person name="Charron P."/>
            <person name="Farinelli L."/>
            <person name="Marton T."/>
            <person name="Kruger M."/>
            <person name="Pelin A."/>
            <person name="Brachmann A."/>
            <person name="Corradi N."/>
        </authorList>
    </citation>
    <scope>NUCLEOTIDE SEQUENCE [LARGE SCALE GENOMIC DNA]</scope>
    <source>
        <strain evidence="1 2">A4</strain>
    </source>
</reference>
<proteinExistence type="predicted"/>
<protein>
    <submittedName>
        <fullName evidence="1">Uncharacterized protein</fullName>
    </submittedName>
</protein>
<name>A0A2I1G7P0_9GLOM</name>
<keyword evidence="2" id="KW-1185">Reference proteome</keyword>
<gene>
    <name evidence="1" type="ORF">RhiirA4_456421</name>
</gene>
<comment type="caution">
    <text evidence="1">The sequence shown here is derived from an EMBL/GenBank/DDBJ whole genome shotgun (WGS) entry which is preliminary data.</text>
</comment>
<dbReference type="EMBL" id="LLXI01000205">
    <property type="protein sequence ID" value="PKY42591.1"/>
    <property type="molecule type" value="Genomic_DNA"/>
</dbReference>
<sequence length="176" mass="19768">MSHWLPTSGPDSTSFHPCPGCFRHVPKYATLSHIKRRCTSELCFFHAPLDDTITYPTRNAKVFATGRPIILSTTLRYTSSLALSYFNRLPVTSDDCTSSLCYHDEDDEVTLPASTVSIFTNGSYLAPTSRSLFSMSYAWLALDNDNLVLESSSDTILSFKFPIYIFSFNHLNKSIL</sequence>
<accession>A0A2I1G7P0</accession>
<evidence type="ECO:0000313" key="1">
    <source>
        <dbReference type="EMBL" id="PKY42591.1"/>
    </source>
</evidence>
<dbReference type="AlphaFoldDB" id="A0A2I1G7P0"/>
<dbReference type="Proteomes" id="UP000234323">
    <property type="component" value="Unassembled WGS sequence"/>
</dbReference>
<organism evidence="1 2">
    <name type="scientific">Rhizophagus irregularis</name>
    <dbReference type="NCBI Taxonomy" id="588596"/>
    <lineage>
        <taxon>Eukaryota</taxon>
        <taxon>Fungi</taxon>
        <taxon>Fungi incertae sedis</taxon>
        <taxon>Mucoromycota</taxon>
        <taxon>Glomeromycotina</taxon>
        <taxon>Glomeromycetes</taxon>
        <taxon>Glomerales</taxon>
        <taxon>Glomeraceae</taxon>
        <taxon>Rhizophagus</taxon>
    </lineage>
</organism>
<evidence type="ECO:0000313" key="2">
    <source>
        <dbReference type="Proteomes" id="UP000234323"/>
    </source>
</evidence>